<dbReference type="Gene3D" id="1.10.720.10">
    <property type="match status" value="1"/>
</dbReference>
<evidence type="ECO:0000313" key="3">
    <source>
        <dbReference type="EMBL" id="WJZ96559.1"/>
    </source>
</evidence>
<evidence type="ECO:0000313" key="4">
    <source>
        <dbReference type="Proteomes" id="UP001227230"/>
    </source>
</evidence>
<dbReference type="InterPro" id="IPR011112">
    <property type="entry name" value="Rho-like_N"/>
</dbReference>
<feature type="compositionally biased region" description="Basic and acidic residues" evidence="1">
    <location>
        <begin position="123"/>
        <end position="133"/>
    </location>
</feature>
<dbReference type="InterPro" id="IPR036269">
    <property type="entry name" value="Rho_N_sf"/>
</dbReference>
<dbReference type="Proteomes" id="UP001227230">
    <property type="component" value="Chromosome 10"/>
</dbReference>
<dbReference type="PANTHER" id="PTHR34449">
    <property type="entry name" value="RHO TERMINATION FACTOR"/>
    <property type="match status" value="1"/>
</dbReference>
<dbReference type="EMBL" id="CP126657">
    <property type="protein sequence ID" value="WJZ96559.1"/>
    <property type="molecule type" value="Genomic_DNA"/>
</dbReference>
<feature type="region of interest" description="Disordered" evidence="1">
    <location>
        <begin position="143"/>
        <end position="209"/>
    </location>
</feature>
<dbReference type="SUPFAM" id="SSF68912">
    <property type="entry name" value="Rho N-terminal domain-like"/>
    <property type="match status" value="1"/>
</dbReference>
<feature type="compositionally biased region" description="Basic residues" evidence="1">
    <location>
        <begin position="63"/>
        <end position="72"/>
    </location>
</feature>
<dbReference type="Pfam" id="PF07498">
    <property type="entry name" value="Rho_N"/>
    <property type="match status" value="1"/>
</dbReference>
<dbReference type="PANTHER" id="PTHR34449:SF2">
    <property type="entry name" value="RHO TERMINATION FACTOR"/>
    <property type="match status" value="1"/>
</dbReference>
<organism evidence="3 4">
    <name type="scientific">Vitis vinifera</name>
    <name type="common">Grape</name>
    <dbReference type="NCBI Taxonomy" id="29760"/>
    <lineage>
        <taxon>Eukaryota</taxon>
        <taxon>Viridiplantae</taxon>
        <taxon>Streptophyta</taxon>
        <taxon>Embryophyta</taxon>
        <taxon>Tracheophyta</taxon>
        <taxon>Spermatophyta</taxon>
        <taxon>Magnoliopsida</taxon>
        <taxon>eudicotyledons</taxon>
        <taxon>Gunneridae</taxon>
        <taxon>Pentapetalae</taxon>
        <taxon>rosids</taxon>
        <taxon>Vitales</taxon>
        <taxon>Vitaceae</taxon>
        <taxon>Viteae</taxon>
        <taxon>Vitis</taxon>
    </lineage>
</organism>
<feature type="region of interest" description="Disordered" evidence="1">
    <location>
        <begin position="115"/>
        <end position="134"/>
    </location>
</feature>
<feature type="compositionally biased region" description="Basic and acidic residues" evidence="1">
    <location>
        <begin position="74"/>
        <end position="83"/>
    </location>
</feature>
<gene>
    <name evidence="3" type="ORF">VitviT2T_015233</name>
</gene>
<evidence type="ECO:0000256" key="1">
    <source>
        <dbReference type="SAM" id="MobiDB-lite"/>
    </source>
</evidence>
<feature type="region of interest" description="Disordered" evidence="1">
    <location>
        <begin position="56"/>
        <end position="96"/>
    </location>
</feature>
<feature type="compositionally biased region" description="Basic residues" evidence="1">
    <location>
        <begin position="143"/>
        <end position="152"/>
    </location>
</feature>
<accession>A0ABY9CM48</accession>
<proteinExistence type="predicted"/>
<protein>
    <recommendedName>
        <fullName evidence="2">Rho termination factor-like N-terminal domain-containing protein</fullName>
    </recommendedName>
</protein>
<evidence type="ECO:0000259" key="2">
    <source>
        <dbReference type="Pfam" id="PF07498"/>
    </source>
</evidence>
<keyword evidence="4" id="KW-1185">Reference proteome</keyword>
<feature type="domain" description="Rho termination factor-like N-terminal" evidence="2">
    <location>
        <begin position="229"/>
        <end position="258"/>
    </location>
</feature>
<name>A0ABY9CM48_VITVI</name>
<sequence>MVAVVFCSHSALRLQSFYAFSKPKLGKYAVSLQETADGFSPFASRRDLLPLTISSIKSDGNRRGRPPRKNHISGRTEKGDKNKTPPSSDGKLSESSNQDEIIALFRRIQSSISKGESLGTKKRISDSSVDKTSAESVLEILRQSRKQVKGRPSKKEGGQVLTQRRGVPKKDQGIPDKQYVADLKSARPPSNFVKRSPIPSPTNPRGKAVKLKNEVSVRTTSFNELPKVEEMKVTELKELAKSRGIKGYSKMKKSELVELLRS</sequence>
<reference evidence="3 4" key="1">
    <citation type="journal article" date="2023" name="Hortic Res">
        <title>The complete reference genome for grapevine (Vitis vinifera L.) genetics and breeding.</title>
        <authorList>
            <person name="Shi X."/>
            <person name="Cao S."/>
            <person name="Wang X."/>
            <person name="Huang S."/>
            <person name="Wang Y."/>
            <person name="Liu Z."/>
            <person name="Liu W."/>
            <person name="Leng X."/>
            <person name="Peng Y."/>
            <person name="Wang N."/>
            <person name="Wang Y."/>
            <person name="Ma Z."/>
            <person name="Xu X."/>
            <person name="Zhang F."/>
            <person name="Xue H."/>
            <person name="Zhong H."/>
            <person name="Wang Y."/>
            <person name="Zhang K."/>
            <person name="Velt A."/>
            <person name="Avia K."/>
            <person name="Holtgrawe D."/>
            <person name="Grimplet J."/>
            <person name="Matus J.T."/>
            <person name="Ware D."/>
            <person name="Wu X."/>
            <person name="Wang H."/>
            <person name="Liu C."/>
            <person name="Fang Y."/>
            <person name="Rustenholz C."/>
            <person name="Cheng Z."/>
            <person name="Xiao H."/>
            <person name="Zhou Y."/>
        </authorList>
    </citation>
    <scope>NUCLEOTIDE SEQUENCE [LARGE SCALE GENOMIC DNA]</scope>
    <source>
        <strain evidence="4">cv. Pinot noir / PN40024</strain>
        <tissue evidence="3">Leaf</tissue>
    </source>
</reference>